<dbReference type="RefSeq" id="WP_338547134.1">
    <property type="nucleotide sequence ID" value="NZ_CP145723.1"/>
</dbReference>
<protein>
    <submittedName>
        <fullName evidence="1">Uncharacterized protein</fullName>
    </submittedName>
</protein>
<organism evidence="1 2">
    <name type="scientific">Pseudomonas benzopyrenica</name>
    <dbReference type="NCBI Taxonomy" id="2993566"/>
    <lineage>
        <taxon>Bacteria</taxon>
        <taxon>Pseudomonadati</taxon>
        <taxon>Pseudomonadota</taxon>
        <taxon>Gammaproteobacteria</taxon>
        <taxon>Pseudomonadales</taxon>
        <taxon>Pseudomonadaceae</taxon>
        <taxon>Pseudomonas</taxon>
    </lineage>
</organism>
<gene>
    <name evidence="1" type="ORF">V6W80_11160</name>
</gene>
<reference evidence="1 2" key="1">
    <citation type="submission" date="2024-02" db="EMBL/GenBank/DDBJ databases">
        <title>The whole genome sequence of Pseudomonas benzopyrenica MLY92.</title>
        <authorList>
            <person name="Liu Y."/>
        </authorList>
    </citation>
    <scope>NUCLEOTIDE SEQUENCE [LARGE SCALE GENOMIC DNA]</scope>
    <source>
        <strain evidence="1 2">MLY92</strain>
    </source>
</reference>
<dbReference type="EMBL" id="CP145723">
    <property type="protein sequence ID" value="WWM68795.1"/>
    <property type="molecule type" value="Genomic_DNA"/>
</dbReference>
<keyword evidence="2" id="KW-1185">Reference proteome</keyword>
<accession>A0ABZ2FW00</accession>
<dbReference type="Proteomes" id="UP001372714">
    <property type="component" value="Chromosome"/>
</dbReference>
<proteinExistence type="predicted"/>
<name>A0ABZ2FW00_9PSED</name>
<evidence type="ECO:0000313" key="2">
    <source>
        <dbReference type="Proteomes" id="UP001372714"/>
    </source>
</evidence>
<evidence type="ECO:0000313" key="1">
    <source>
        <dbReference type="EMBL" id="WWM68795.1"/>
    </source>
</evidence>
<sequence length="119" mass="12536">MLTPVAAATAYRHRIALAVAEGGAIPKAAYLAFGSGDRPYSPDTDTALQAEFLRVACTTSVDGVRLTVTGVLKGSATGLNVTREVAVFAADGTLMGRRVVAAKELEPETEITFELVFEY</sequence>